<dbReference type="InterPro" id="IPR047589">
    <property type="entry name" value="DUF11_rpt"/>
</dbReference>
<reference evidence="2" key="1">
    <citation type="submission" date="2021-02" db="EMBL/GenBank/DDBJ databases">
        <title>Draft genome sequence of Microbispora sp. RL4-1S isolated from rice leaves in Thailand.</title>
        <authorList>
            <person name="Muangham S."/>
            <person name="Duangmal K."/>
        </authorList>
    </citation>
    <scope>NUCLEOTIDE SEQUENCE</scope>
    <source>
        <strain evidence="2">RL4-1S</strain>
    </source>
</reference>
<name>A0A941AHV7_9ACTN</name>
<dbReference type="RefSeq" id="WP_210155813.1">
    <property type="nucleotide sequence ID" value="NZ_JAFCNB010000005.1"/>
</dbReference>
<dbReference type="InterPro" id="IPR001434">
    <property type="entry name" value="OmcB-like_DUF11"/>
</dbReference>
<keyword evidence="3" id="KW-1185">Reference proteome</keyword>
<dbReference type="EMBL" id="JAFCNB010000005">
    <property type="protein sequence ID" value="MBP2704515.1"/>
    <property type="molecule type" value="Genomic_DNA"/>
</dbReference>
<proteinExistence type="predicted"/>
<dbReference type="Gene3D" id="2.60.40.3440">
    <property type="match status" value="1"/>
</dbReference>
<comment type="caution">
    <text evidence="2">The sequence shown here is derived from an EMBL/GenBank/DDBJ whole genome shotgun (WGS) entry which is preliminary data.</text>
</comment>
<evidence type="ECO:0000313" key="3">
    <source>
        <dbReference type="Proteomes" id="UP000674234"/>
    </source>
</evidence>
<dbReference type="Pfam" id="PF01345">
    <property type="entry name" value="DUF11"/>
    <property type="match status" value="1"/>
</dbReference>
<dbReference type="AlphaFoldDB" id="A0A941AHV7"/>
<dbReference type="Proteomes" id="UP000674234">
    <property type="component" value="Unassembled WGS sequence"/>
</dbReference>
<protein>
    <submittedName>
        <fullName evidence="2">DUF11 domain-containing protein</fullName>
    </submittedName>
</protein>
<feature type="domain" description="DUF11" evidence="1">
    <location>
        <begin position="501"/>
        <end position="603"/>
    </location>
</feature>
<accession>A0A941AHV7</accession>
<gene>
    <name evidence="2" type="ORF">JOL79_11890</name>
</gene>
<evidence type="ECO:0000259" key="1">
    <source>
        <dbReference type="Pfam" id="PF01345"/>
    </source>
</evidence>
<evidence type="ECO:0000313" key="2">
    <source>
        <dbReference type="EMBL" id="MBP2704515.1"/>
    </source>
</evidence>
<dbReference type="NCBIfam" id="TIGR01451">
    <property type="entry name" value="B_ant_repeat"/>
    <property type="match status" value="1"/>
</dbReference>
<dbReference type="Pfam" id="PF17963">
    <property type="entry name" value="Big_9"/>
    <property type="match status" value="1"/>
</dbReference>
<dbReference type="Gene3D" id="2.60.120.260">
    <property type="entry name" value="Galactose-binding domain-like"/>
    <property type="match status" value="1"/>
</dbReference>
<sequence>MKSIYEGILTTLGGSLLMSRRPRLALTAPAGVLLALLATLGAQATAVTGAHAATAERETATRAAAPCVRQGQANYPVEYYWKNALGMRLGNGAVSVVTSPSLWGGQITPGGTFTLTVTHRTAQWPLLVSRYTTMWDLSSLLANADIIGQSGAGTVSGTTLAITSAGVKSDPAPKVIIFRVKPGTVGRSMTIRPTGINSVVAAPGQLGNNTPAPPIQIVNGQSISPTRAVDDTATTGQGTPVTVDVLANDTATAPAISGVTKPGHGTATISGGKVVYTPDPSFAGVDTFSYTVTTACGTGTATVTVTASCDYVPVNLVNGSFEAPPVATADWNIPDASTNPGVGWHTTAADRKLEFWRSGAGEGPSADGQQFAELNASYVSTLYQDLPTVPGTRMTWSLYHRGRLGTDVMQVLIGAPGAAVPQTPTGAATPDLSDDKTAWGHYTGVYVVPPGQTVTRFAFHSVSAAGGSPTAGNFLDGVTFTTPTCLNTAKSVVKASGSPGAQIKPGDILEYTFTTTNTGPTAMVGATLHDPVPNGGRYVPGSTTLNGAAVPDAGGGSPYAAPAPINGPNATRGMVAPGATAVVRYRVEVDPGAPPTGIENCGTAAAENVIQPQRSCALIS</sequence>
<organism evidence="2 3">
    <name type="scientific">Microbispora oryzae</name>
    <dbReference type="NCBI Taxonomy" id="2806554"/>
    <lineage>
        <taxon>Bacteria</taxon>
        <taxon>Bacillati</taxon>
        <taxon>Actinomycetota</taxon>
        <taxon>Actinomycetes</taxon>
        <taxon>Streptosporangiales</taxon>
        <taxon>Streptosporangiaceae</taxon>
        <taxon>Microbispora</taxon>
    </lineage>
</organism>